<dbReference type="HOGENOM" id="CLU_921001_0_0_6"/>
<organism evidence="1 2">
    <name type="scientific">Shewanella piezotolerans (strain WP3 / JCM 13877)</name>
    <dbReference type="NCBI Taxonomy" id="225849"/>
    <lineage>
        <taxon>Bacteria</taxon>
        <taxon>Pseudomonadati</taxon>
        <taxon>Pseudomonadota</taxon>
        <taxon>Gammaproteobacteria</taxon>
        <taxon>Alteromonadales</taxon>
        <taxon>Shewanellaceae</taxon>
        <taxon>Shewanella</taxon>
    </lineage>
</organism>
<dbReference type="RefSeq" id="WP_020914704.1">
    <property type="nucleotide sequence ID" value="NC_011566.1"/>
</dbReference>
<dbReference type="EMBL" id="CP000472">
    <property type="protein sequence ID" value="ACJ31374.1"/>
    <property type="molecule type" value="Genomic_DNA"/>
</dbReference>
<dbReference type="KEGG" id="swp:swp_4742"/>
<dbReference type="Proteomes" id="UP000000753">
    <property type="component" value="Chromosome"/>
</dbReference>
<protein>
    <submittedName>
        <fullName evidence="1">Uncharacterized protein</fullName>
    </submittedName>
</protein>
<gene>
    <name evidence="1" type="ordered locus">swp_4742</name>
</gene>
<dbReference type="AlphaFoldDB" id="B8CTY0"/>
<keyword evidence="2" id="KW-1185">Reference proteome</keyword>
<accession>B8CTY0</accession>
<proteinExistence type="predicted"/>
<name>B8CTY0_SHEPW</name>
<sequence>MYLAPIKKILKCPENISAWDVLVDNYECFLWDDKTPLDLQWNNIPKAKKLGKLNLHLIDDDSVEIRFNKQSIITRLLLSKQDYLHQIFALNNLINQTVEIYLCIDSIGSSNLGFAFGRKIDWEKFKVEFGEKAFIVRFMTIPADFNDFLESISEYEQRPDITCSQDYVNLTRHLPIYWKATGKNSWVNVEQDDGGLDQRKIVNLINAYIGTDNSSINYLLCFNDQEIVKVSGCPSIAEKLFLKVKESIEVKSSYKGFITSFNFTELFIYDSDFETVLIIVTTSKALLWRSGELLPISQQFNK</sequence>
<reference evidence="1 2" key="1">
    <citation type="journal article" date="2008" name="PLoS ONE">
        <title>Environmental adaptation: genomic analysis of the piezotolerant and psychrotolerant deep-sea iron reducing bacterium Shewanella piezotolerans WP3.</title>
        <authorList>
            <person name="Wang F."/>
            <person name="Wang J."/>
            <person name="Jian H."/>
            <person name="Zhang B."/>
            <person name="Li S."/>
            <person name="Wang F."/>
            <person name="Zeng X."/>
            <person name="Gao L."/>
            <person name="Bartlett D.H."/>
            <person name="Yu J."/>
            <person name="Hu S."/>
            <person name="Xiao X."/>
        </authorList>
    </citation>
    <scope>NUCLEOTIDE SEQUENCE [LARGE SCALE GENOMIC DNA]</scope>
    <source>
        <strain evidence="2">WP3 / JCM 13877</strain>
    </source>
</reference>
<evidence type="ECO:0000313" key="1">
    <source>
        <dbReference type="EMBL" id="ACJ31374.1"/>
    </source>
</evidence>
<evidence type="ECO:0000313" key="2">
    <source>
        <dbReference type="Proteomes" id="UP000000753"/>
    </source>
</evidence>